<gene>
    <name evidence="2" type="ORF">JMA_15700</name>
</gene>
<protein>
    <submittedName>
        <fullName evidence="2">Uncharacterized protein</fullName>
    </submittedName>
</protein>
<keyword evidence="1" id="KW-0812">Transmembrane</keyword>
<dbReference type="STRING" id="1508404.JMA_15700"/>
<evidence type="ECO:0000313" key="3">
    <source>
        <dbReference type="Proteomes" id="UP000031449"/>
    </source>
</evidence>
<feature type="transmembrane region" description="Helical" evidence="1">
    <location>
        <begin position="32"/>
        <end position="50"/>
    </location>
</feature>
<dbReference type="AlphaFoldDB" id="A0A0B5AQG2"/>
<keyword evidence="1" id="KW-1133">Transmembrane helix</keyword>
<sequence length="96" mass="10635">MHIAAIVIVLLLVIIYFLPGSKNETKVNDEGWLVAAIVTALVTYGLIELAKEDEMKEMSLQELKDTLEKNGDLPDLEQIVHEMGTENLMPDLPDSG</sequence>
<dbReference type="HOGENOM" id="CLU_2355959_0_0_9"/>
<organism evidence="2 3">
    <name type="scientific">Jeotgalibacillus malaysiensis</name>
    <dbReference type="NCBI Taxonomy" id="1508404"/>
    <lineage>
        <taxon>Bacteria</taxon>
        <taxon>Bacillati</taxon>
        <taxon>Bacillota</taxon>
        <taxon>Bacilli</taxon>
        <taxon>Bacillales</taxon>
        <taxon>Caryophanaceae</taxon>
        <taxon>Jeotgalibacillus</taxon>
    </lineage>
</organism>
<accession>A0A0B5AQG2</accession>
<proteinExistence type="predicted"/>
<dbReference type="KEGG" id="jeo:JMA_15700"/>
<name>A0A0B5AQG2_9BACL</name>
<keyword evidence="1" id="KW-0472">Membrane</keyword>
<dbReference type="OrthoDB" id="2455706at2"/>
<keyword evidence="3" id="KW-1185">Reference proteome</keyword>
<dbReference type="Proteomes" id="UP000031449">
    <property type="component" value="Chromosome"/>
</dbReference>
<dbReference type="EMBL" id="CP009416">
    <property type="protein sequence ID" value="AJD90887.1"/>
    <property type="molecule type" value="Genomic_DNA"/>
</dbReference>
<reference evidence="2 3" key="1">
    <citation type="submission" date="2014-08" db="EMBL/GenBank/DDBJ databases">
        <title>Complete genome of a marine bacteria Jeotgalibacillus malaysiensis.</title>
        <authorList>
            <person name="Yaakop A.S."/>
            <person name="Chan K.-G."/>
            <person name="Goh K.M."/>
        </authorList>
    </citation>
    <scope>NUCLEOTIDE SEQUENCE [LARGE SCALE GENOMIC DNA]</scope>
    <source>
        <strain evidence="2 3">D5</strain>
    </source>
</reference>
<evidence type="ECO:0000256" key="1">
    <source>
        <dbReference type="SAM" id="Phobius"/>
    </source>
</evidence>
<evidence type="ECO:0000313" key="2">
    <source>
        <dbReference type="EMBL" id="AJD90887.1"/>
    </source>
</evidence>
<dbReference type="BioCyc" id="JESP1508404:G14D9-10825-MONOMER"/>